<dbReference type="InterPro" id="IPR013762">
    <property type="entry name" value="Integrase-like_cat_sf"/>
</dbReference>
<dbReference type="Gene3D" id="1.10.443.10">
    <property type="entry name" value="Intergrase catalytic core"/>
    <property type="match status" value="1"/>
</dbReference>
<accession>A0ABR1EF25</accession>
<evidence type="ECO:0000313" key="2">
    <source>
        <dbReference type="EMBL" id="KAK6761286.1"/>
    </source>
</evidence>
<reference evidence="2 3" key="1">
    <citation type="submission" date="2023-08" db="EMBL/GenBank/DDBJ databases">
        <title>A Necator americanus chromosomal reference genome.</title>
        <authorList>
            <person name="Ilik V."/>
            <person name="Petrzelkova K.J."/>
            <person name="Pardy F."/>
            <person name="Fuh T."/>
            <person name="Niatou-Singa F.S."/>
            <person name="Gouil Q."/>
            <person name="Baker L."/>
            <person name="Ritchie M.E."/>
            <person name="Jex A.R."/>
            <person name="Gazzola D."/>
            <person name="Li H."/>
            <person name="Toshio Fujiwara R."/>
            <person name="Zhan B."/>
            <person name="Aroian R.V."/>
            <person name="Pafco B."/>
            <person name="Schwarz E.M."/>
        </authorList>
    </citation>
    <scope>NUCLEOTIDE SEQUENCE [LARGE SCALE GENOMIC DNA]</scope>
    <source>
        <strain evidence="2 3">Aroian</strain>
        <tissue evidence="2">Whole animal</tissue>
    </source>
</reference>
<keyword evidence="3" id="KW-1185">Reference proteome</keyword>
<comment type="caution">
    <text evidence="2">The sequence shown here is derived from an EMBL/GenBank/DDBJ whole genome shotgun (WGS) entry which is preliminary data.</text>
</comment>
<dbReference type="SUPFAM" id="SSF56349">
    <property type="entry name" value="DNA breaking-rejoining enzymes"/>
    <property type="match status" value="1"/>
</dbReference>
<protein>
    <recommendedName>
        <fullName evidence="4">Tyr recombinase domain-containing protein</fullName>
    </recommendedName>
</protein>
<evidence type="ECO:0000313" key="3">
    <source>
        <dbReference type="Proteomes" id="UP001303046"/>
    </source>
</evidence>
<organism evidence="2 3">
    <name type="scientific">Necator americanus</name>
    <name type="common">Human hookworm</name>
    <dbReference type="NCBI Taxonomy" id="51031"/>
    <lineage>
        <taxon>Eukaryota</taxon>
        <taxon>Metazoa</taxon>
        <taxon>Ecdysozoa</taxon>
        <taxon>Nematoda</taxon>
        <taxon>Chromadorea</taxon>
        <taxon>Rhabditida</taxon>
        <taxon>Rhabditina</taxon>
        <taxon>Rhabditomorpha</taxon>
        <taxon>Strongyloidea</taxon>
        <taxon>Ancylostomatidae</taxon>
        <taxon>Bunostominae</taxon>
        <taxon>Necator</taxon>
    </lineage>
</organism>
<name>A0ABR1EF25_NECAM</name>
<dbReference type="EMBL" id="JAVFWL010000006">
    <property type="protein sequence ID" value="KAK6761286.1"/>
    <property type="molecule type" value="Genomic_DNA"/>
</dbReference>
<sequence length="66" mass="7297">MDNVARQVQKALPEAGLGHRRLTPHSFRGGTATSAIRRGIDSERVMLAGRWKFFAAFQAYVDPSPV</sequence>
<evidence type="ECO:0000256" key="1">
    <source>
        <dbReference type="ARBA" id="ARBA00023172"/>
    </source>
</evidence>
<gene>
    <name evidence="2" type="primary">Necator_chrX.g22535</name>
    <name evidence="2" type="ORF">RB195_022372</name>
</gene>
<proteinExistence type="predicted"/>
<dbReference type="InterPro" id="IPR011010">
    <property type="entry name" value="DNA_brk_join_enz"/>
</dbReference>
<evidence type="ECO:0008006" key="4">
    <source>
        <dbReference type="Google" id="ProtNLM"/>
    </source>
</evidence>
<keyword evidence="1" id="KW-0233">DNA recombination</keyword>
<dbReference type="Proteomes" id="UP001303046">
    <property type="component" value="Unassembled WGS sequence"/>
</dbReference>